<dbReference type="AlphaFoldDB" id="A0A915ID93"/>
<keyword evidence="1" id="KW-1185">Reference proteome</keyword>
<dbReference type="Proteomes" id="UP000887565">
    <property type="component" value="Unplaced"/>
</dbReference>
<sequence>MKTTPYIVLSQREAEESLAPKLPGAELAGAEMAAPPCRNVQTPTAPKTNHFIRKQTTDGLSELRLVGLFNRPEQVRHSYPQVKPAVHMRGVAICSYAVIQSPGNGKIRKLRYIILTASKT</sequence>
<organism evidence="1 2">
    <name type="scientific">Romanomermis culicivorax</name>
    <name type="common">Nematode worm</name>
    <dbReference type="NCBI Taxonomy" id="13658"/>
    <lineage>
        <taxon>Eukaryota</taxon>
        <taxon>Metazoa</taxon>
        <taxon>Ecdysozoa</taxon>
        <taxon>Nematoda</taxon>
        <taxon>Enoplea</taxon>
        <taxon>Dorylaimia</taxon>
        <taxon>Mermithida</taxon>
        <taxon>Mermithoidea</taxon>
        <taxon>Mermithidae</taxon>
        <taxon>Romanomermis</taxon>
    </lineage>
</organism>
<protein>
    <submittedName>
        <fullName evidence="2">Uncharacterized protein</fullName>
    </submittedName>
</protein>
<dbReference type="WBParaSite" id="nRc.2.0.1.t11186-RA">
    <property type="protein sequence ID" value="nRc.2.0.1.t11186-RA"/>
    <property type="gene ID" value="nRc.2.0.1.g11186"/>
</dbReference>
<reference evidence="2" key="1">
    <citation type="submission" date="2022-11" db="UniProtKB">
        <authorList>
            <consortium name="WormBaseParasite"/>
        </authorList>
    </citation>
    <scope>IDENTIFICATION</scope>
</reference>
<name>A0A915ID93_ROMCU</name>
<evidence type="ECO:0000313" key="2">
    <source>
        <dbReference type="WBParaSite" id="nRc.2.0.1.t11186-RA"/>
    </source>
</evidence>
<accession>A0A915ID93</accession>
<proteinExistence type="predicted"/>
<evidence type="ECO:0000313" key="1">
    <source>
        <dbReference type="Proteomes" id="UP000887565"/>
    </source>
</evidence>